<dbReference type="SUPFAM" id="SSF51182">
    <property type="entry name" value="RmlC-like cupins"/>
    <property type="match status" value="1"/>
</dbReference>
<evidence type="ECO:0000256" key="1">
    <source>
        <dbReference type="ARBA" id="ARBA00001298"/>
    </source>
</evidence>
<evidence type="ECO:0000313" key="9">
    <source>
        <dbReference type="Proteomes" id="UP000321938"/>
    </source>
</evidence>
<evidence type="ECO:0000256" key="2">
    <source>
        <dbReference type="ARBA" id="ARBA00001997"/>
    </source>
</evidence>
<comment type="subunit">
    <text evidence="7">Homodimer.</text>
</comment>
<dbReference type="Pfam" id="PF00908">
    <property type="entry name" value="dTDP_sugar_isom"/>
    <property type="match status" value="1"/>
</dbReference>
<evidence type="ECO:0000256" key="7">
    <source>
        <dbReference type="RuleBase" id="RU364069"/>
    </source>
</evidence>
<comment type="pathway">
    <text evidence="7">Carbohydrate biosynthesis; dTDP-L-rhamnose biosynthesis.</text>
</comment>
<feature type="site" description="Participates in a stacking interaction with the thymidine ring of dTDP-4-oxo-6-deoxyglucose" evidence="6">
    <location>
        <position position="138"/>
    </location>
</feature>
<feature type="active site" description="Proton acceptor" evidence="5">
    <location>
        <position position="62"/>
    </location>
</feature>
<dbReference type="InterPro" id="IPR014710">
    <property type="entry name" value="RmlC-like_jellyroll"/>
</dbReference>
<dbReference type="PANTHER" id="PTHR21047">
    <property type="entry name" value="DTDP-6-DEOXY-D-GLUCOSE-3,5 EPIMERASE"/>
    <property type="match status" value="1"/>
</dbReference>
<dbReference type="Gene3D" id="2.60.120.10">
    <property type="entry name" value="Jelly Rolls"/>
    <property type="match status" value="1"/>
</dbReference>
<evidence type="ECO:0000256" key="5">
    <source>
        <dbReference type="PIRSR" id="PIRSR600888-1"/>
    </source>
</evidence>
<dbReference type="OrthoDB" id="9800680at2"/>
<evidence type="ECO:0000256" key="6">
    <source>
        <dbReference type="PIRSR" id="PIRSR600888-3"/>
    </source>
</evidence>
<dbReference type="GO" id="GO:0000271">
    <property type="term" value="P:polysaccharide biosynthetic process"/>
    <property type="evidence" value="ECO:0007669"/>
    <property type="project" value="TreeGrafter"/>
</dbReference>
<dbReference type="GO" id="GO:0008830">
    <property type="term" value="F:dTDP-4-dehydrorhamnose 3,5-epimerase activity"/>
    <property type="evidence" value="ECO:0007669"/>
    <property type="project" value="UniProtKB-UniRule"/>
</dbReference>
<comment type="similarity">
    <text evidence="7">Belongs to the dTDP-4-dehydrorhamnose 3,5-epimerase family.</text>
</comment>
<comment type="function">
    <text evidence="2 7">Catalyzes the epimerization of the C3' and C5'positions of dTDP-6-deoxy-D-xylo-4-hexulose, forming dTDP-6-deoxy-L-lyxo-4-hexulose.</text>
</comment>
<dbReference type="InterPro" id="IPR011051">
    <property type="entry name" value="RmlC_Cupin_sf"/>
</dbReference>
<name>A0A5C7B9B7_9FLAO</name>
<accession>A0A5C7B9B7</accession>
<reference evidence="8 9" key="1">
    <citation type="submission" date="2019-08" db="EMBL/GenBank/DDBJ databases">
        <title>Genome of Psychroserpens burtonensis ACAM 167.</title>
        <authorList>
            <person name="Bowman J.P."/>
        </authorList>
    </citation>
    <scope>NUCLEOTIDE SEQUENCE [LARGE SCALE GENOMIC DNA]</scope>
    <source>
        <strain evidence="8 9">ACAM 167</strain>
    </source>
</reference>
<gene>
    <name evidence="8" type="primary">rfbC</name>
    <name evidence="8" type="ORF">ES692_04405</name>
</gene>
<dbReference type="AlphaFoldDB" id="A0A5C7B9B7"/>
<dbReference type="UniPathway" id="UPA00124"/>
<protein>
    <recommendedName>
        <fullName evidence="4 7">dTDP-4-dehydrorhamnose 3,5-epimerase</fullName>
        <ecNumber evidence="3 7">5.1.3.13</ecNumber>
    </recommendedName>
    <alternativeName>
        <fullName evidence="7">Thymidine diphospho-4-keto-rhamnose 3,5-epimerase</fullName>
    </alternativeName>
</protein>
<dbReference type="GO" id="GO:0005829">
    <property type="term" value="C:cytosol"/>
    <property type="evidence" value="ECO:0007669"/>
    <property type="project" value="TreeGrafter"/>
</dbReference>
<dbReference type="NCBIfam" id="TIGR01221">
    <property type="entry name" value="rmlC"/>
    <property type="match status" value="1"/>
</dbReference>
<comment type="caution">
    <text evidence="8">The sequence shown here is derived from an EMBL/GenBank/DDBJ whole genome shotgun (WGS) entry which is preliminary data.</text>
</comment>
<keyword evidence="9" id="KW-1185">Reference proteome</keyword>
<evidence type="ECO:0000313" key="8">
    <source>
        <dbReference type="EMBL" id="TXE19104.1"/>
    </source>
</evidence>
<dbReference type="CDD" id="cd00438">
    <property type="entry name" value="cupin_RmlC"/>
    <property type="match status" value="1"/>
</dbReference>
<dbReference type="RefSeq" id="WP_028870576.1">
    <property type="nucleotide sequence ID" value="NZ_VOSB01000005.1"/>
</dbReference>
<dbReference type="InterPro" id="IPR000888">
    <property type="entry name" value="RmlC-like"/>
</dbReference>
<dbReference type="EMBL" id="VOSB01000005">
    <property type="protein sequence ID" value="TXE19104.1"/>
    <property type="molecule type" value="Genomic_DNA"/>
</dbReference>
<evidence type="ECO:0000256" key="4">
    <source>
        <dbReference type="ARBA" id="ARBA00019595"/>
    </source>
</evidence>
<proteinExistence type="inferred from homology"/>
<dbReference type="PANTHER" id="PTHR21047:SF2">
    <property type="entry name" value="THYMIDINE DIPHOSPHO-4-KETO-RHAMNOSE 3,5-EPIMERASE"/>
    <property type="match status" value="1"/>
</dbReference>
<dbReference type="EC" id="5.1.3.13" evidence="3 7"/>
<keyword evidence="7 8" id="KW-0413">Isomerase</keyword>
<dbReference type="Proteomes" id="UP000321938">
    <property type="component" value="Unassembled WGS sequence"/>
</dbReference>
<comment type="catalytic activity">
    <reaction evidence="1 7">
        <text>dTDP-4-dehydro-6-deoxy-alpha-D-glucose = dTDP-4-dehydro-beta-L-rhamnose</text>
        <dbReference type="Rhea" id="RHEA:16969"/>
        <dbReference type="ChEBI" id="CHEBI:57649"/>
        <dbReference type="ChEBI" id="CHEBI:62830"/>
        <dbReference type="EC" id="5.1.3.13"/>
    </reaction>
</comment>
<feature type="active site" description="Proton donor" evidence="5">
    <location>
        <position position="132"/>
    </location>
</feature>
<dbReference type="STRING" id="1123037.GCA_000425305_00073"/>
<sequence length="183" mass="21069">MTIEETCLKDCYVLKPTIFEDHRGYFFESFNADKFQKMTGLTINFVQDNESKSSKGVLRGLHFQTGDYEQSKLVRVVKGAVLDLCVDIRRGSLTFGQHFSVELNEDNKKQLFVPKGFAHGFLVLKNETIINYKCDNFYQKDSEGGILFNDKDLNIDWGISEDEIILSDKDKILPTLSEYLNEK</sequence>
<organism evidence="8 9">
    <name type="scientific">Psychroserpens burtonensis</name>
    <dbReference type="NCBI Taxonomy" id="49278"/>
    <lineage>
        <taxon>Bacteria</taxon>
        <taxon>Pseudomonadati</taxon>
        <taxon>Bacteroidota</taxon>
        <taxon>Flavobacteriia</taxon>
        <taxon>Flavobacteriales</taxon>
        <taxon>Flavobacteriaceae</taxon>
        <taxon>Psychroserpens</taxon>
    </lineage>
</organism>
<dbReference type="GO" id="GO:0019305">
    <property type="term" value="P:dTDP-rhamnose biosynthetic process"/>
    <property type="evidence" value="ECO:0007669"/>
    <property type="project" value="UniProtKB-UniRule"/>
</dbReference>
<evidence type="ECO:0000256" key="3">
    <source>
        <dbReference type="ARBA" id="ARBA00012098"/>
    </source>
</evidence>